<proteinExistence type="predicted"/>
<sequence length="790" mass="82346">MDLEPSTSAAPPVADEMTIDYEADAVNSSLSEGVDHEMGDDPGAEGEEAEMADDEASGWEKERDQDNMIEEPVVESSRSIAEPVLPATSSAAPALLAAAEPVMSLPAASSTSYAPHTAVVERPATHSTAEIHPPYAHAEVTASASDPSAPQPSSSADELPTQVVGHSESLDSGFHTNGGPASATAAAAVQPVNGHAAPVIPQEVSISEGEQADAEQSDAPELSSSLKSVEHVPATLVPADQECSICTCSDASRPEVDKAALRGIEVPSASAGDASSPLAPAVFVSYDNTTYSLFRAHKLVDSEQDDDVPTLLDGKEQQHLYYDSLEALFSVLHGEFPELQSREDELVLDFDEIGVALTEDNIYSRKVSLYDFDRIHIGCQLPGRLHARLYAQARFSSGFNALAQHIANSLVGGYPETINDSEGTYEAVDEEEEEDGFADETFHTVAEDDGPDSELPVLGGEVDEEGEHGAEEGAQSQEEPPVDEVQNVEEGEYVQEGEEGGEEDFDLEQALAQLDGDDVAAVVEGAQEDYLLSEPAEQHRQQGEQDGVENAAEVPEQLEAGATQGAAADGSEEGEVQGAAEEGAVDDPGVWTADVAAGAPAELDARLDDVAAVSANLTTIGPLDTNAPAVVTAAPLDDSTIQPVASTVSATMAVPDLAQGAIADAGGEPVVEDLDVSSSTAILESGFESTNPLAASNEIAEDVLDSNDVVIDYDEAFDGSSSAAPEVTAIPITVPAEFAEEYGVSLPTPLSPKRGRASLTDEEEKVAEDALVGSDAKRPRLVEPLAVSSA</sequence>
<feature type="region of interest" description="Disordered" evidence="1">
    <location>
        <begin position="561"/>
        <end position="588"/>
    </location>
</feature>
<dbReference type="OrthoDB" id="2507795at2759"/>
<feature type="compositionally biased region" description="Low complexity" evidence="1">
    <location>
        <begin position="142"/>
        <end position="157"/>
    </location>
</feature>
<dbReference type="EMBL" id="CENE01000015">
    <property type="protein sequence ID" value="CEQ41520.1"/>
    <property type="molecule type" value="Genomic_DNA"/>
</dbReference>
<feature type="non-terminal residue" evidence="2">
    <location>
        <position position="1"/>
    </location>
</feature>
<evidence type="ECO:0000313" key="3">
    <source>
        <dbReference type="Proteomes" id="UP000243876"/>
    </source>
</evidence>
<protein>
    <submittedName>
        <fullName evidence="2">SPOSA6832_03227-mRNA-1:cds</fullName>
    </submittedName>
</protein>
<organism evidence="2 3">
    <name type="scientific">Sporidiobolus salmonicolor</name>
    <name type="common">Yeast-like fungus</name>
    <name type="synonym">Sporobolomyces salmonicolor</name>
    <dbReference type="NCBI Taxonomy" id="5005"/>
    <lineage>
        <taxon>Eukaryota</taxon>
        <taxon>Fungi</taxon>
        <taxon>Dikarya</taxon>
        <taxon>Basidiomycota</taxon>
        <taxon>Pucciniomycotina</taxon>
        <taxon>Microbotryomycetes</taxon>
        <taxon>Sporidiobolales</taxon>
        <taxon>Sporidiobolaceae</taxon>
        <taxon>Sporobolomyces</taxon>
    </lineage>
</organism>
<feature type="compositionally biased region" description="Acidic residues" evidence="1">
    <location>
        <begin position="40"/>
        <end position="57"/>
    </location>
</feature>
<evidence type="ECO:0000313" key="2">
    <source>
        <dbReference type="EMBL" id="CEQ41520.1"/>
    </source>
</evidence>
<feature type="region of interest" description="Disordered" evidence="1">
    <location>
        <begin position="744"/>
        <end position="774"/>
    </location>
</feature>
<dbReference type="Pfam" id="PF10336">
    <property type="entry name" value="DUF2420"/>
    <property type="match status" value="1"/>
</dbReference>
<feature type="region of interest" description="Disordered" evidence="1">
    <location>
        <begin position="139"/>
        <end position="186"/>
    </location>
</feature>
<keyword evidence="3" id="KW-1185">Reference proteome</keyword>
<name>A0A0D6EPI0_SPOSA</name>
<accession>A0A0D6EPI0</accession>
<dbReference type="AlphaFoldDB" id="A0A0D6EPI0"/>
<dbReference type="InterPro" id="IPR018822">
    <property type="entry name" value="UPF0646"/>
</dbReference>
<dbReference type="Proteomes" id="UP000243876">
    <property type="component" value="Unassembled WGS sequence"/>
</dbReference>
<feature type="region of interest" description="Disordered" evidence="1">
    <location>
        <begin position="444"/>
        <end position="487"/>
    </location>
</feature>
<reference evidence="3" key="1">
    <citation type="submission" date="2015-02" db="EMBL/GenBank/DDBJ databases">
        <authorList>
            <person name="Gon?alves P."/>
        </authorList>
    </citation>
    <scope>NUCLEOTIDE SEQUENCE [LARGE SCALE GENOMIC DNA]</scope>
</reference>
<evidence type="ECO:0000256" key="1">
    <source>
        <dbReference type="SAM" id="MobiDB-lite"/>
    </source>
</evidence>
<gene>
    <name evidence="2" type="primary">SPOSA6832_03227</name>
</gene>
<feature type="region of interest" description="Disordered" evidence="1">
    <location>
        <begin position="1"/>
        <end position="81"/>
    </location>
</feature>